<dbReference type="InterPro" id="IPR050679">
    <property type="entry name" value="Bact_HTH_transcr_reg"/>
</dbReference>
<dbReference type="GO" id="GO:0003677">
    <property type="term" value="F:DNA binding"/>
    <property type="evidence" value="ECO:0007669"/>
    <property type="project" value="UniProtKB-KW"/>
</dbReference>
<feature type="domain" description="HTH gntR-type" evidence="4">
    <location>
        <begin position="17"/>
        <end position="85"/>
    </location>
</feature>
<proteinExistence type="predicted"/>
<dbReference type="SUPFAM" id="SSF46785">
    <property type="entry name" value="Winged helix' DNA-binding domain"/>
    <property type="match status" value="1"/>
</dbReference>
<dbReference type="Gene3D" id="1.10.10.10">
    <property type="entry name" value="Winged helix-like DNA-binding domain superfamily/Winged helix DNA-binding domain"/>
    <property type="match status" value="1"/>
</dbReference>
<dbReference type="SMART" id="SM00866">
    <property type="entry name" value="UTRA"/>
    <property type="match status" value="1"/>
</dbReference>
<evidence type="ECO:0000256" key="2">
    <source>
        <dbReference type="ARBA" id="ARBA00023125"/>
    </source>
</evidence>
<dbReference type="Pfam" id="PF00392">
    <property type="entry name" value="GntR"/>
    <property type="match status" value="1"/>
</dbReference>
<dbReference type="CDD" id="cd07377">
    <property type="entry name" value="WHTH_GntR"/>
    <property type="match status" value="1"/>
</dbReference>
<dbReference type="Gene3D" id="3.40.1410.10">
    <property type="entry name" value="Chorismate lyase-like"/>
    <property type="match status" value="1"/>
</dbReference>
<dbReference type="PANTHER" id="PTHR44846">
    <property type="entry name" value="MANNOSYL-D-GLYCERATE TRANSPORT/METABOLISM SYSTEM REPRESSOR MNGR-RELATED"/>
    <property type="match status" value="1"/>
</dbReference>
<evidence type="ECO:0000256" key="1">
    <source>
        <dbReference type="ARBA" id="ARBA00023015"/>
    </source>
</evidence>
<dbReference type="GO" id="GO:0045892">
    <property type="term" value="P:negative regulation of DNA-templated transcription"/>
    <property type="evidence" value="ECO:0007669"/>
    <property type="project" value="TreeGrafter"/>
</dbReference>
<reference evidence="5 6" key="1">
    <citation type="submission" date="2016-11" db="EMBL/GenBank/DDBJ databases">
        <authorList>
            <person name="Jaros S."/>
            <person name="Januszkiewicz K."/>
            <person name="Wedrychowicz H."/>
        </authorList>
    </citation>
    <scope>NUCLEOTIDE SEQUENCE [LARGE SCALE GENOMIC DNA]</scope>
    <source>
        <strain evidence="5 6">DSM 27406</strain>
    </source>
</reference>
<sequence length="250" mass="29011">MFEHMNNIPLLDHDSKIPLHQQAEDQLRKLISDNHFRVGDAFPKETDLAKRWGISRNTLRQAISNLVRDGLLERKKRSGTTVRKKKITTDLANWLSFSHEMEDKGTPFKDIKHAVDLMKADKETEERLGIPHGTKVVSLERIRSTGRNPMVYFRSYFHPRVGLTGSENFKKPLYELLDEEFHVVPVYSQEEIRAIAATEKIAAWLKIEPGAPVLERKRLVLDAGRKPIEFNICYYRSDAFTYSIEIKRPI</sequence>
<dbReference type="AlphaFoldDB" id="A0A1M7F860"/>
<evidence type="ECO:0000313" key="5">
    <source>
        <dbReference type="EMBL" id="SHL99889.1"/>
    </source>
</evidence>
<accession>A0A1M7F860</accession>
<dbReference type="GO" id="GO:0003700">
    <property type="term" value="F:DNA-binding transcription factor activity"/>
    <property type="evidence" value="ECO:0007669"/>
    <property type="project" value="InterPro"/>
</dbReference>
<dbReference type="SMART" id="SM00345">
    <property type="entry name" value="HTH_GNTR"/>
    <property type="match status" value="1"/>
</dbReference>
<dbReference type="InterPro" id="IPR000524">
    <property type="entry name" value="Tscrpt_reg_HTH_GntR"/>
</dbReference>
<keyword evidence="6" id="KW-1185">Reference proteome</keyword>
<dbReference type="InterPro" id="IPR036390">
    <property type="entry name" value="WH_DNA-bd_sf"/>
</dbReference>
<keyword evidence="3" id="KW-0804">Transcription</keyword>
<evidence type="ECO:0000256" key="3">
    <source>
        <dbReference type="ARBA" id="ARBA00023163"/>
    </source>
</evidence>
<name>A0A1M7F860_9BACT</name>
<dbReference type="InterPro" id="IPR036388">
    <property type="entry name" value="WH-like_DNA-bd_sf"/>
</dbReference>
<dbReference type="PANTHER" id="PTHR44846:SF1">
    <property type="entry name" value="MANNOSYL-D-GLYCERATE TRANSPORT_METABOLISM SYSTEM REPRESSOR MNGR-RELATED"/>
    <property type="match status" value="1"/>
</dbReference>
<dbReference type="Pfam" id="PF07702">
    <property type="entry name" value="UTRA"/>
    <property type="match status" value="1"/>
</dbReference>
<protein>
    <submittedName>
        <fullName evidence="5">Transcriptional regulator, GntR family</fullName>
    </submittedName>
</protein>
<organism evidence="5 6">
    <name type="scientific">Chitinophaga jiangningensis</name>
    <dbReference type="NCBI Taxonomy" id="1419482"/>
    <lineage>
        <taxon>Bacteria</taxon>
        <taxon>Pseudomonadati</taxon>
        <taxon>Bacteroidota</taxon>
        <taxon>Chitinophagia</taxon>
        <taxon>Chitinophagales</taxon>
        <taxon>Chitinophagaceae</taxon>
        <taxon>Chitinophaga</taxon>
    </lineage>
</organism>
<gene>
    <name evidence="5" type="ORF">SAMN05444266_10621</name>
</gene>
<dbReference type="EMBL" id="FRBL01000006">
    <property type="protein sequence ID" value="SHL99889.1"/>
    <property type="molecule type" value="Genomic_DNA"/>
</dbReference>
<dbReference type="Proteomes" id="UP000184420">
    <property type="component" value="Unassembled WGS sequence"/>
</dbReference>
<dbReference type="STRING" id="1419482.SAMN05444266_10621"/>
<keyword evidence="1" id="KW-0805">Transcription regulation</keyword>
<dbReference type="InterPro" id="IPR028978">
    <property type="entry name" value="Chorismate_lyase_/UTRA_dom_sf"/>
</dbReference>
<dbReference type="PRINTS" id="PR00035">
    <property type="entry name" value="HTHGNTR"/>
</dbReference>
<dbReference type="SUPFAM" id="SSF64288">
    <property type="entry name" value="Chorismate lyase-like"/>
    <property type="match status" value="1"/>
</dbReference>
<evidence type="ECO:0000313" key="6">
    <source>
        <dbReference type="Proteomes" id="UP000184420"/>
    </source>
</evidence>
<keyword evidence="2" id="KW-0238">DNA-binding</keyword>
<dbReference type="PROSITE" id="PS50949">
    <property type="entry name" value="HTH_GNTR"/>
    <property type="match status" value="1"/>
</dbReference>
<dbReference type="InterPro" id="IPR011663">
    <property type="entry name" value="UTRA"/>
</dbReference>
<evidence type="ECO:0000259" key="4">
    <source>
        <dbReference type="PROSITE" id="PS50949"/>
    </source>
</evidence>